<dbReference type="PANTHER" id="PTHR11487:SF0">
    <property type="entry name" value="S-ACYL FATTY ACID SYNTHASE THIOESTERASE, MEDIUM CHAIN"/>
    <property type="match status" value="1"/>
</dbReference>
<accession>R7UST9</accession>
<dbReference type="STRING" id="283909.R7UST9"/>
<dbReference type="EMBL" id="KB298168">
    <property type="protein sequence ID" value="ELU09544.1"/>
    <property type="molecule type" value="Genomic_DNA"/>
</dbReference>
<feature type="domain" description="Thioesterase" evidence="3">
    <location>
        <begin position="25"/>
        <end position="260"/>
    </location>
</feature>
<reference evidence="4 6" key="2">
    <citation type="journal article" date="2013" name="Nature">
        <title>Insights into bilaterian evolution from three spiralian genomes.</title>
        <authorList>
            <person name="Simakov O."/>
            <person name="Marletaz F."/>
            <person name="Cho S.J."/>
            <person name="Edsinger-Gonzales E."/>
            <person name="Havlak P."/>
            <person name="Hellsten U."/>
            <person name="Kuo D.H."/>
            <person name="Larsson T."/>
            <person name="Lv J."/>
            <person name="Arendt D."/>
            <person name="Savage R."/>
            <person name="Osoegawa K."/>
            <person name="de Jong P."/>
            <person name="Grimwood J."/>
            <person name="Chapman J.A."/>
            <person name="Shapiro H."/>
            <person name="Aerts A."/>
            <person name="Otillar R.P."/>
            <person name="Terry A.Y."/>
            <person name="Boore J.L."/>
            <person name="Grigoriev I.V."/>
            <person name="Lindberg D.R."/>
            <person name="Seaver E.C."/>
            <person name="Weisblat D.A."/>
            <person name="Putnam N.H."/>
            <person name="Rokhsar D.S."/>
        </authorList>
    </citation>
    <scope>NUCLEOTIDE SEQUENCE</scope>
    <source>
        <strain evidence="4 6">I ESC-2004</strain>
    </source>
</reference>
<dbReference type="AlphaFoldDB" id="R7UST9"/>
<proteinExistence type="inferred from homology"/>
<dbReference type="InterPro" id="IPR001031">
    <property type="entry name" value="Thioesterase"/>
</dbReference>
<evidence type="ECO:0000256" key="2">
    <source>
        <dbReference type="ARBA" id="ARBA00012480"/>
    </source>
</evidence>
<dbReference type="OrthoDB" id="541883at2759"/>
<organism evidence="4">
    <name type="scientific">Capitella teleta</name>
    <name type="common">Polychaete worm</name>
    <dbReference type="NCBI Taxonomy" id="283909"/>
    <lineage>
        <taxon>Eukaryota</taxon>
        <taxon>Metazoa</taxon>
        <taxon>Spiralia</taxon>
        <taxon>Lophotrochozoa</taxon>
        <taxon>Annelida</taxon>
        <taxon>Polychaeta</taxon>
        <taxon>Sedentaria</taxon>
        <taxon>Scolecida</taxon>
        <taxon>Capitellidae</taxon>
        <taxon>Capitella</taxon>
    </lineage>
</organism>
<sequence length="263" mass="30172">MSPSLQDNTSPWFNCLHQRPEAKCRLICFPWCGGGSQFYARWGKDFSKDVEVIGLCLPGRESRQSELLLMEFDRCVKILSEEIARLCSDKPFAFFAHSIGAALCFKTAEHLQEHFDQEPKHIFFSSSFAPHSQQIKDQVKDPEYTPPHELSNEDLTKCIAKMGGTPKLFLEDEDFMSRMFLPLYRADLKLMNGTKLLELNGKKPLSCPITVVEGNKDEDHRPKEFSDLTSGKFSHMTLNGGHFYLLKDDNCKRLKERIQKCIV</sequence>
<dbReference type="InterPro" id="IPR029058">
    <property type="entry name" value="AB_hydrolase_fold"/>
</dbReference>
<gene>
    <name evidence="4" type="ORF">CAPTEDRAFT_162889</name>
</gene>
<dbReference type="GO" id="GO:0008610">
    <property type="term" value="P:lipid biosynthetic process"/>
    <property type="evidence" value="ECO:0007669"/>
    <property type="project" value="TreeGrafter"/>
</dbReference>
<reference evidence="5" key="3">
    <citation type="submission" date="2015-06" db="UniProtKB">
        <authorList>
            <consortium name="EnsemblMetazoa"/>
        </authorList>
    </citation>
    <scope>IDENTIFICATION</scope>
</reference>
<dbReference type="Proteomes" id="UP000014760">
    <property type="component" value="Unassembled WGS sequence"/>
</dbReference>
<reference evidence="6" key="1">
    <citation type="submission" date="2012-12" db="EMBL/GenBank/DDBJ databases">
        <authorList>
            <person name="Hellsten U."/>
            <person name="Grimwood J."/>
            <person name="Chapman J.A."/>
            <person name="Shapiro H."/>
            <person name="Aerts A."/>
            <person name="Otillar R.P."/>
            <person name="Terry A.Y."/>
            <person name="Boore J.L."/>
            <person name="Simakov O."/>
            <person name="Marletaz F."/>
            <person name="Cho S.-J."/>
            <person name="Edsinger-Gonzales E."/>
            <person name="Havlak P."/>
            <person name="Kuo D.-H."/>
            <person name="Larsson T."/>
            <person name="Lv J."/>
            <person name="Arendt D."/>
            <person name="Savage R."/>
            <person name="Osoegawa K."/>
            <person name="de Jong P."/>
            <person name="Lindberg D.R."/>
            <person name="Seaver E.C."/>
            <person name="Weisblat D.A."/>
            <person name="Putnam N.H."/>
            <person name="Grigoriev I.V."/>
            <person name="Rokhsar D.S."/>
        </authorList>
    </citation>
    <scope>NUCLEOTIDE SEQUENCE</scope>
    <source>
        <strain evidence="6">I ESC-2004</strain>
    </source>
</reference>
<dbReference type="GO" id="GO:0016297">
    <property type="term" value="F:fatty acyl-[ACP] hydrolase activity"/>
    <property type="evidence" value="ECO:0007669"/>
    <property type="project" value="UniProtKB-EC"/>
</dbReference>
<dbReference type="OMA" id="PGHGTNQ"/>
<evidence type="ECO:0000313" key="6">
    <source>
        <dbReference type="Proteomes" id="UP000014760"/>
    </source>
</evidence>
<evidence type="ECO:0000256" key="1">
    <source>
        <dbReference type="ARBA" id="ARBA00007169"/>
    </source>
</evidence>
<evidence type="ECO:0000313" key="5">
    <source>
        <dbReference type="EnsemblMetazoa" id="CapteP162889"/>
    </source>
</evidence>
<evidence type="ECO:0000259" key="3">
    <source>
        <dbReference type="Pfam" id="PF00975"/>
    </source>
</evidence>
<dbReference type="HOGENOM" id="CLU_070456_3_0_1"/>
<dbReference type="EC" id="3.1.2.14" evidence="2"/>
<dbReference type="Gene3D" id="3.40.50.1820">
    <property type="entry name" value="alpha/beta hydrolase"/>
    <property type="match status" value="1"/>
</dbReference>
<name>R7UST9_CAPTE</name>
<evidence type="ECO:0000313" key="4">
    <source>
        <dbReference type="EMBL" id="ELU09544.1"/>
    </source>
</evidence>
<dbReference type="EMBL" id="AMQN01006346">
    <property type="status" value="NOT_ANNOTATED_CDS"/>
    <property type="molecule type" value="Genomic_DNA"/>
</dbReference>
<protein>
    <recommendedName>
        <fullName evidence="2">oleoyl-[acyl-carrier-protein] hydrolase</fullName>
        <ecNumber evidence="2">3.1.2.14</ecNumber>
    </recommendedName>
</protein>
<dbReference type="PANTHER" id="PTHR11487">
    <property type="entry name" value="THIOESTERASE"/>
    <property type="match status" value="1"/>
</dbReference>
<dbReference type="Pfam" id="PF00975">
    <property type="entry name" value="Thioesterase"/>
    <property type="match status" value="1"/>
</dbReference>
<dbReference type="InterPro" id="IPR012223">
    <property type="entry name" value="TEII"/>
</dbReference>
<dbReference type="EnsemblMetazoa" id="CapteT162889">
    <property type="protein sequence ID" value="CapteP162889"/>
    <property type="gene ID" value="CapteG162889"/>
</dbReference>
<dbReference type="SUPFAM" id="SSF53474">
    <property type="entry name" value="alpha/beta-Hydrolases"/>
    <property type="match status" value="1"/>
</dbReference>
<keyword evidence="6" id="KW-1185">Reference proteome</keyword>
<comment type="similarity">
    <text evidence="1">Belongs to the thioesterase family.</text>
</comment>